<accession>A0A2M9YJP9</accession>
<comment type="caution">
    <text evidence="1">The sequence shown here is derived from an EMBL/GenBank/DDBJ whole genome shotgun (WGS) entry which is preliminary data.</text>
</comment>
<evidence type="ECO:0000313" key="3">
    <source>
        <dbReference type="Proteomes" id="UP000232149"/>
    </source>
</evidence>
<proteinExistence type="predicted"/>
<evidence type="ECO:0000313" key="4">
    <source>
        <dbReference type="Proteomes" id="UP000232188"/>
    </source>
</evidence>
<organism evidence="1 4">
    <name type="scientific">Leptospira adleri</name>
    <dbReference type="NCBI Taxonomy" id="2023186"/>
    <lineage>
        <taxon>Bacteria</taxon>
        <taxon>Pseudomonadati</taxon>
        <taxon>Spirochaetota</taxon>
        <taxon>Spirochaetia</taxon>
        <taxon>Leptospirales</taxon>
        <taxon>Leptospiraceae</taxon>
        <taxon>Leptospira</taxon>
    </lineage>
</organism>
<gene>
    <name evidence="2" type="ORF">CH376_18895</name>
    <name evidence="1" type="ORF">CH380_18625</name>
</gene>
<dbReference type="Proteomes" id="UP000232149">
    <property type="component" value="Unassembled WGS sequence"/>
</dbReference>
<evidence type="ECO:0000313" key="2">
    <source>
        <dbReference type="EMBL" id="PJZ60337.1"/>
    </source>
</evidence>
<dbReference type="EMBL" id="NPDV01000020">
    <property type="protein sequence ID" value="PJZ51757.1"/>
    <property type="molecule type" value="Genomic_DNA"/>
</dbReference>
<dbReference type="Proteomes" id="UP000232188">
    <property type="component" value="Unassembled WGS sequence"/>
</dbReference>
<name>A0A2M9YJP9_9LEPT</name>
<reference evidence="3 4" key="1">
    <citation type="submission" date="2017-07" db="EMBL/GenBank/DDBJ databases">
        <title>Leptospira spp. isolated from tropical soils.</title>
        <authorList>
            <person name="Thibeaux R."/>
            <person name="Iraola G."/>
            <person name="Ferres I."/>
            <person name="Bierque E."/>
            <person name="Girault D."/>
            <person name="Soupe-Gilbert M.-E."/>
            <person name="Picardeau M."/>
            <person name="Goarant C."/>
        </authorList>
    </citation>
    <scope>NUCLEOTIDE SEQUENCE [LARGE SCALE GENOMIC DNA]</scope>
    <source>
        <strain evidence="1 4">FH2-B-C1</strain>
        <strain evidence="2 3">FH2-B-D1</strain>
    </source>
</reference>
<dbReference type="AlphaFoldDB" id="A0A2M9YJP9"/>
<sequence>MRNSGLFFKGKIVKSRHSYFLFLFSLVFLRYRVYLNEKKIGLSEKFLSILGNRILFSILSDFKSLR</sequence>
<keyword evidence="3" id="KW-1185">Reference proteome</keyword>
<protein>
    <submittedName>
        <fullName evidence="1">Uncharacterized protein</fullName>
    </submittedName>
</protein>
<evidence type="ECO:0000313" key="1">
    <source>
        <dbReference type="EMBL" id="PJZ51757.1"/>
    </source>
</evidence>
<dbReference type="EMBL" id="NPDU01000066">
    <property type="protein sequence ID" value="PJZ60337.1"/>
    <property type="molecule type" value="Genomic_DNA"/>
</dbReference>